<dbReference type="RefSeq" id="WP_067722120.1">
    <property type="nucleotide sequence ID" value="NZ_LSZG01000001.1"/>
</dbReference>
<comment type="caution">
    <text evidence="2">The sequence shown here is derived from an EMBL/GenBank/DDBJ whole genome shotgun (WGS) entry which is preliminary data.</text>
</comment>
<gene>
    <name evidence="2" type="ORF">E0H85_13075</name>
</gene>
<sequence length="194" mass="22061">MAKVYGQLAVLGLMVASLSACQSIDTVRVKHVKETQSTESNALIFCAGTEQCEFERLDQIHIVDAQSHRLSREAIQQGIVRLKAKSLNEANPLFLSVPTGQHELVIRFYPISKDRAETLHVFHNFNSQKHYTFKMYRDRTHHKGNLLNASAPDPLCVELQQEQKTIRRFCKPYNVLNGLGEFVEQKNLISPSVK</sequence>
<evidence type="ECO:0000313" key="2">
    <source>
        <dbReference type="EMBL" id="TCB57128.1"/>
    </source>
</evidence>
<keyword evidence="1" id="KW-0732">Signal</keyword>
<dbReference type="OrthoDB" id="6696509at2"/>
<feature type="chain" id="PRO_5020949081" description="Lipoprotein" evidence="1">
    <location>
        <begin position="23"/>
        <end position="194"/>
    </location>
</feature>
<accession>A0A4V2LPI4</accession>
<name>A0A4V2LPI4_9GAMM</name>
<dbReference type="PROSITE" id="PS51257">
    <property type="entry name" value="PROKAR_LIPOPROTEIN"/>
    <property type="match status" value="1"/>
</dbReference>
<protein>
    <recommendedName>
        <fullName evidence="4">Lipoprotein</fullName>
    </recommendedName>
</protein>
<feature type="signal peptide" evidence="1">
    <location>
        <begin position="1"/>
        <end position="22"/>
    </location>
</feature>
<evidence type="ECO:0008006" key="4">
    <source>
        <dbReference type="Google" id="ProtNLM"/>
    </source>
</evidence>
<reference evidence="2 3" key="1">
    <citation type="submission" date="2019-02" db="EMBL/GenBank/DDBJ databases">
        <title>High diversity of culturable Acinetobacter species in natural soil and water ecosystems.</title>
        <authorList>
            <person name="Radolfova-Krizova L."/>
            <person name="Nemec A."/>
        </authorList>
    </citation>
    <scope>NUCLEOTIDE SEQUENCE [LARGE SCALE GENOMIC DNA]</scope>
    <source>
        <strain evidence="2 3">ANC 4281</strain>
    </source>
</reference>
<dbReference type="Proteomes" id="UP000291380">
    <property type="component" value="Unassembled WGS sequence"/>
</dbReference>
<organism evidence="2 3">
    <name type="scientific">Acinetobacter terrae</name>
    <dbReference type="NCBI Taxonomy" id="2731247"/>
    <lineage>
        <taxon>Bacteria</taxon>
        <taxon>Pseudomonadati</taxon>
        <taxon>Pseudomonadota</taxon>
        <taxon>Gammaproteobacteria</taxon>
        <taxon>Moraxellales</taxon>
        <taxon>Moraxellaceae</taxon>
        <taxon>Acinetobacter</taxon>
        <taxon>Acinetobacter Taxon 24</taxon>
    </lineage>
</organism>
<proteinExistence type="predicted"/>
<dbReference type="AlphaFoldDB" id="A0A4V2LPI4"/>
<evidence type="ECO:0000256" key="1">
    <source>
        <dbReference type="SAM" id="SignalP"/>
    </source>
</evidence>
<evidence type="ECO:0000313" key="3">
    <source>
        <dbReference type="Proteomes" id="UP000291380"/>
    </source>
</evidence>
<dbReference type="EMBL" id="SJOA01000019">
    <property type="protein sequence ID" value="TCB57128.1"/>
    <property type="molecule type" value="Genomic_DNA"/>
</dbReference>